<sequence length="180" mass="19378">MRRVVTGHDSKGRAVFVSDGEAPRYFANKAGGYGIGILWSTEETASIPVPPGDPSTSLQPYFPAAGGSRFLYVDFLPDSFAQDAARRGVDPVEATREFFEAFPGLGGTMEEDAPGMHASMTIDYGFVVSGQVELELDDGVKKTLGPGDSVIQNGTRHRWYNPGADNCRVVFSVIGARRGR</sequence>
<dbReference type="SUPFAM" id="SSF51182">
    <property type="entry name" value="RmlC-like cupins"/>
    <property type="match status" value="1"/>
</dbReference>
<dbReference type="InterPro" id="IPR011051">
    <property type="entry name" value="RmlC_Cupin_sf"/>
</dbReference>
<proteinExistence type="predicted"/>
<dbReference type="Gene3D" id="2.20.70.150">
    <property type="match status" value="1"/>
</dbReference>
<dbReference type="EMBL" id="SOBT01000008">
    <property type="protein sequence ID" value="TDU31833.1"/>
    <property type="molecule type" value="Genomic_DNA"/>
</dbReference>
<dbReference type="InterPro" id="IPR013096">
    <property type="entry name" value="Cupin_2"/>
</dbReference>
<evidence type="ECO:0000313" key="2">
    <source>
        <dbReference type="EMBL" id="TDU31833.1"/>
    </source>
</evidence>
<dbReference type="Pfam" id="PF07883">
    <property type="entry name" value="Cupin_2"/>
    <property type="match status" value="1"/>
</dbReference>
<dbReference type="CDD" id="cd02231">
    <property type="entry name" value="cupin_BLL6423-like"/>
    <property type="match status" value="1"/>
</dbReference>
<feature type="domain" description="Cupin type-2" evidence="1">
    <location>
        <begin position="120"/>
        <end position="171"/>
    </location>
</feature>
<dbReference type="OrthoDB" id="713485at2"/>
<organism evidence="2 3">
    <name type="scientific">Panacagrimonas perspica</name>
    <dbReference type="NCBI Taxonomy" id="381431"/>
    <lineage>
        <taxon>Bacteria</taxon>
        <taxon>Pseudomonadati</taxon>
        <taxon>Pseudomonadota</taxon>
        <taxon>Gammaproteobacteria</taxon>
        <taxon>Nevskiales</taxon>
        <taxon>Nevskiaceae</taxon>
        <taxon>Panacagrimonas</taxon>
    </lineage>
</organism>
<gene>
    <name evidence="2" type="ORF">DFR24_1215</name>
</gene>
<reference evidence="2 3" key="1">
    <citation type="submission" date="2019-03" db="EMBL/GenBank/DDBJ databases">
        <title>Genomic Encyclopedia of Type Strains, Phase IV (KMG-IV): sequencing the most valuable type-strain genomes for metagenomic binning, comparative biology and taxonomic classification.</title>
        <authorList>
            <person name="Goeker M."/>
        </authorList>
    </citation>
    <scope>NUCLEOTIDE SEQUENCE [LARGE SCALE GENOMIC DNA]</scope>
    <source>
        <strain evidence="2 3">DSM 26377</strain>
    </source>
</reference>
<dbReference type="AlphaFoldDB" id="A0A4V3URH9"/>
<dbReference type="InterPro" id="IPR047142">
    <property type="entry name" value="OryJ/VirC-like"/>
</dbReference>
<comment type="caution">
    <text evidence="2">The sequence shown here is derived from an EMBL/GenBank/DDBJ whole genome shotgun (WGS) entry which is preliminary data.</text>
</comment>
<dbReference type="PANTHER" id="PTHR36156:SF2">
    <property type="entry name" value="CUPIN TYPE-2 DOMAIN-CONTAINING PROTEIN"/>
    <property type="match status" value="1"/>
</dbReference>
<name>A0A4V3URH9_9GAMM</name>
<dbReference type="Proteomes" id="UP000295341">
    <property type="component" value="Unassembled WGS sequence"/>
</dbReference>
<protein>
    <submittedName>
        <fullName evidence="2">Cupin domain</fullName>
    </submittedName>
</protein>
<dbReference type="InterPro" id="IPR014710">
    <property type="entry name" value="RmlC-like_jellyroll"/>
</dbReference>
<dbReference type="PANTHER" id="PTHR36156">
    <property type="entry name" value="SLR2101 PROTEIN"/>
    <property type="match status" value="1"/>
</dbReference>
<keyword evidence="3" id="KW-1185">Reference proteome</keyword>
<dbReference type="Gene3D" id="2.60.120.10">
    <property type="entry name" value="Jelly Rolls"/>
    <property type="match status" value="1"/>
</dbReference>
<evidence type="ECO:0000259" key="1">
    <source>
        <dbReference type="Pfam" id="PF07883"/>
    </source>
</evidence>
<accession>A0A4V3URH9</accession>
<dbReference type="RefSeq" id="WP_133880390.1">
    <property type="nucleotide sequence ID" value="NZ_MWIN01000012.1"/>
</dbReference>
<evidence type="ECO:0000313" key="3">
    <source>
        <dbReference type="Proteomes" id="UP000295341"/>
    </source>
</evidence>